<evidence type="ECO:0000313" key="3">
    <source>
        <dbReference type="Proteomes" id="UP001519363"/>
    </source>
</evidence>
<organism evidence="2 3">
    <name type="scientific">Crossiella equi</name>
    <dbReference type="NCBI Taxonomy" id="130796"/>
    <lineage>
        <taxon>Bacteria</taxon>
        <taxon>Bacillati</taxon>
        <taxon>Actinomycetota</taxon>
        <taxon>Actinomycetes</taxon>
        <taxon>Pseudonocardiales</taxon>
        <taxon>Pseudonocardiaceae</taxon>
        <taxon>Crossiella</taxon>
    </lineage>
</organism>
<dbReference type="RefSeq" id="WP_086788830.1">
    <property type="nucleotide sequence ID" value="NZ_JAGIOO010000001.1"/>
</dbReference>
<dbReference type="InterPro" id="IPR027795">
    <property type="entry name" value="CASTOR_ACT_dom"/>
</dbReference>
<evidence type="ECO:0000259" key="1">
    <source>
        <dbReference type="Pfam" id="PF13840"/>
    </source>
</evidence>
<accession>A0ABS5AP50</accession>
<reference evidence="2 3" key="1">
    <citation type="submission" date="2021-03" db="EMBL/GenBank/DDBJ databases">
        <title>Sequencing the genomes of 1000 actinobacteria strains.</title>
        <authorList>
            <person name="Klenk H.-P."/>
        </authorList>
    </citation>
    <scope>NUCLEOTIDE SEQUENCE [LARGE SCALE GENOMIC DNA]</scope>
    <source>
        <strain evidence="2 3">DSM 44580</strain>
    </source>
</reference>
<dbReference type="EMBL" id="JAGIOO010000001">
    <property type="protein sequence ID" value="MBP2478022.1"/>
    <property type="molecule type" value="Genomic_DNA"/>
</dbReference>
<dbReference type="SUPFAM" id="SSF55021">
    <property type="entry name" value="ACT-like"/>
    <property type="match status" value="1"/>
</dbReference>
<dbReference type="Gene3D" id="3.30.2130.10">
    <property type="entry name" value="VC0802-like"/>
    <property type="match status" value="1"/>
</dbReference>
<keyword evidence="3" id="KW-1185">Reference proteome</keyword>
<gene>
    <name evidence="2" type="ORF">JOF53_006894</name>
</gene>
<feature type="domain" description="CASTOR ACT" evidence="1">
    <location>
        <begin position="51"/>
        <end position="111"/>
    </location>
</feature>
<comment type="caution">
    <text evidence="2">The sequence shown here is derived from an EMBL/GenBank/DDBJ whole genome shotgun (WGS) entry which is preliminary data.</text>
</comment>
<sequence length="119" mass="12820">MTQRLRFLARRFQVDHRPAVSVPPPGEEWLSIVRAPEGLTVVRAAGPGEDQAWVALYSGDTAHDLDVPGMLAALLVPLRDAGVSVFVSSTFHADVVLVPEDRRADAVTALRAAGHEVTE</sequence>
<name>A0ABS5AP50_9PSEU</name>
<proteinExistence type="predicted"/>
<evidence type="ECO:0000313" key="2">
    <source>
        <dbReference type="EMBL" id="MBP2478022.1"/>
    </source>
</evidence>
<dbReference type="InterPro" id="IPR045865">
    <property type="entry name" value="ACT-like_dom_sf"/>
</dbReference>
<dbReference type="Pfam" id="PF13840">
    <property type="entry name" value="ACT_7"/>
    <property type="match status" value="1"/>
</dbReference>
<protein>
    <recommendedName>
        <fullName evidence="1">CASTOR ACT domain-containing protein</fullName>
    </recommendedName>
</protein>
<dbReference type="Proteomes" id="UP001519363">
    <property type="component" value="Unassembled WGS sequence"/>
</dbReference>